<dbReference type="CDD" id="cd08290">
    <property type="entry name" value="ETR"/>
    <property type="match status" value="1"/>
</dbReference>
<dbReference type="Pfam" id="PF08240">
    <property type="entry name" value="ADH_N"/>
    <property type="match status" value="1"/>
</dbReference>
<evidence type="ECO:0000256" key="5">
    <source>
        <dbReference type="ARBA" id="ARBA00022857"/>
    </source>
</evidence>
<dbReference type="GO" id="GO:0141148">
    <property type="term" value="F:enoyl-[acyl-carrier-protein] reductase (NADPH) activity"/>
    <property type="evidence" value="ECO:0007669"/>
    <property type="project" value="UniProtKB-EC"/>
</dbReference>
<dbReference type="InterPro" id="IPR013154">
    <property type="entry name" value="ADH-like_N"/>
</dbReference>
<dbReference type="InterPro" id="IPR051034">
    <property type="entry name" value="Mito_Enoyl-ACP_Reductase"/>
</dbReference>
<dbReference type="Gene3D" id="3.40.50.720">
    <property type="entry name" value="NAD(P)-binding Rossmann-like Domain"/>
    <property type="match status" value="1"/>
</dbReference>
<proteinExistence type="inferred from homology"/>
<keyword evidence="3" id="KW-0444">Lipid biosynthesis</keyword>
<evidence type="ECO:0000256" key="6">
    <source>
        <dbReference type="ARBA" id="ARBA00022946"/>
    </source>
</evidence>
<keyword evidence="10" id="KW-0275">Fatty acid biosynthesis</keyword>
<comment type="similarity">
    <text evidence="2">Belongs to the zinc-containing alcohol dehydrogenase family. Quinone oxidoreductase subfamily.</text>
</comment>
<evidence type="ECO:0000256" key="10">
    <source>
        <dbReference type="ARBA" id="ARBA00023160"/>
    </source>
</evidence>
<feature type="domain" description="Enoyl reductase (ER)" evidence="13">
    <location>
        <begin position="52"/>
        <end position="401"/>
    </location>
</feature>
<dbReference type="InterPro" id="IPR020843">
    <property type="entry name" value="ER"/>
</dbReference>
<evidence type="ECO:0000256" key="12">
    <source>
        <dbReference type="ARBA" id="ARBA00048843"/>
    </source>
</evidence>
<keyword evidence="6" id="KW-0809">Transit peptide</keyword>
<dbReference type="InterPro" id="IPR011032">
    <property type="entry name" value="GroES-like_sf"/>
</dbReference>
<dbReference type="SUPFAM" id="SSF50129">
    <property type="entry name" value="GroES-like"/>
    <property type="match status" value="1"/>
</dbReference>
<keyword evidence="5" id="KW-0521">NADP</keyword>
<dbReference type="AlphaFoldDB" id="A0A7S4PBR4"/>
<accession>A0A7S4PBR4</accession>
<evidence type="ECO:0000256" key="9">
    <source>
        <dbReference type="ARBA" id="ARBA00023128"/>
    </source>
</evidence>
<name>A0A7S4PBR4_GUITH</name>
<evidence type="ECO:0000256" key="3">
    <source>
        <dbReference type="ARBA" id="ARBA00022516"/>
    </source>
</evidence>
<keyword evidence="4" id="KW-0276">Fatty acid metabolism</keyword>
<evidence type="ECO:0000259" key="13">
    <source>
        <dbReference type="SMART" id="SM00829"/>
    </source>
</evidence>
<reference evidence="14" key="1">
    <citation type="submission" date="2021-01" db="EMBL/GenBank/DDBJ databases">
        <authorList>
            <person name="Corre E."/>
            <person name="Pelletier E."/>
            <person name="Niang G."/>
            <person name="Scheremetjew M."/>
            <person name="Finn R."/>
            <person name="Kale V."/>
            <person name="Holt S."/>
            <person name="Cochrane G."/>
            <person name="Meng A."/>
            <person name="Brown T."/>
            <person name="Cohen L."/>
        </authorList>
    </citation>
    <scope>NUCLEOTIDE SEQUENCE</scope>
    <source>
        <strain evidence="14">CCMP 2712</strain>
    </source>
</reference>
<dbReference type="EC" id="1.3.1.104" evidence="11"/>
<evidence type="ECO:0000256" key="11">
    <source>
        <dbReference type="ARBA" id="ARBA00038963"/>
    </source>
</evidence>
<dbReference type="SUPFAM" id="SSF51735">
    <property type="entry name" value="NAD(P)-binding Rossmann-fold domains"/>
    <property type="match status" value="1"/>
</dbReference>
<organism evidence="14">
    <name type="scientific">Guillardia theta</name>
    <name type="common">Cryptophyte</name>
    <name type="synonym">Cryptomonas phi</name>
    <dbReference type="NCBI Taxonomy" id="55529"/>
    <lineage>
        <taxon>Eukaryota</taxon>
        <taxon>Cryptophyceae</taxon>
        <taxon>Pyrenomonadales</taxon>
        <taxon>Geminigeraceae</taxon>
        <taxon>Guillardia</taxon>
    </lineage>
</organism>
<dbReference type="SMART" id="SM00829">
    <property type="entry name" value="PKS_ER"/>
    <property type="match status" value="1"/>
</dbReference>
<protein>
    <recommendedName>
        <fullName evidence="11">enoyl-[acyl-carrier-protein] reductase</fullName>
        <ecNumber evidence="11">1.3.1.104</ecNumber>
    </recommendedName>
</protein>
<dbReference type="GO" id="GO:0005739">
    <property type="term" value="C:mitochondrion"/>
    <property type="evidence" value="ECO:0007669"/>
    <property type="project" value="UniProtKB-SubCell"/>
</dbReference>
<keyword evidence="7" id="KW-0560">Oxidoreductase</keyword>
<evidence type="ECO:0000256" key="1">
    <source>
        <dbReference type="ARBA" id="ARBA00004173"/>
    </source>
</evidence>
<comment type="catalytic activity">
    <reaction evidence="12">
        <text>a 2,3-saturated acyl-[ACP] + NADP(+) = a (2E)-enoyl-[ACP] + NADPH + H(+)</text>
        <dbReference type="Rhea" id="RHEA:22564"/>
        <dbReference type="Rhea" id="RHEA-COMP:9925"/>
        <dbReference type="Rhea" id="RHEA-COMP:9926"/>
        <dbReference type="ChEBI" id="CHEBI:15378"/>
        <dbReference type="ChEBI" id="CHEBI:57783"/>
        <dbReference type="ChEBI" id="CHEBI:58349"/>
        <dbReference type="ChEBI" id="CHEBI:78784"/>
        <dbReference type="ChEBI" id="CHEBI:78785"/>
        <dbReference type="EC" id="1.3.1.104"/>
    </reaction>
</comment>
<evidence type="ECO:0000256" key="7">
    <source>
        <dbReference type="ARBA" id="ARBA00023002"/>
    </source>
</evidence>
<dbReference type="PANTHER" id="PTHR43981">
    <property type="entry name" value="ENOYL-[ACYL-CARRIER-PROTEIN] REDUCTASE, MITOCHONDRIAL"/>
    <property type="match status" value="1"/>
</dbReference>
<evidence type="ECO:0000256" key="8">
    <source>
        <dbReference type="ARBA" id="ARBA00023098"/>
    </source>
</evidence>
<gene>
    <name evidence="14" type="ORF">GTHE00462_LOCUS32388</name>
</gene>
<evidence type="ECO:0000256" key="4">
    <source>
        <dbReference type="ARBA" id="ARBA00022832"/>
    </source>
</evidence>
<evidence type="ECO:0000256" key="2">
    <source>
        <dbReference type="ARBA" id="ARBA00010371"/>
    </source>
</evidence>
<keyword evidence="8" id="KW-0443">Lipid metabolism</keyword>
<dbReference type="EMBL" id="HBKN01041456">
    <property type="protein sequence ID" value="CAE2329634.1"/>
    <property type="molecule type" value="Transcribed_RNA"/>
</dbReference>
<dbReference type="InterPro" id="IPR036291">
    <property type="entry name" value="NAD(P)-bd_dom_sf"/>
</dbReference>
<sequence length="404" mass="44453">MMRVGGAMAAFRSAASVSISKSAAWKPLSTISRRQMSVSAKALTYSSRVKPGDELIMNVDESTLAKPSGSQSLVRFLASSISPTDYVVMHAQDDSSVPSPPTMSKKRFVQAHDIKPVHAIHHVFDKLPSLPAVGGVEGVAVVEESGPNSKLKVGDWVIPLPGVGTWRTHALLDESQVIPVRNDIQPEYAAVLGLGPATAYRLFHDFVNLKEGDWIVLNYSDSLVGQTVVQLAAKKGVKVIAMLTPYQYIQVFSAHLKALGVDIVVNENVVNTWSMREMLSELPPVKLGLDCLGGDSGRKVARVVGKNGTFVSYGNVDASGYYASYKPFMIPKDKNLNIQQFLLSSWLAKASQDEKKKMIDDLATMVKDTKLHLLMERKPFESHRLALRLGWEMMRDRRLVMTMN</sequence>
<dbReference type="Gene3D" id="3.90.180.10">
    <property type="entry name" value="Medium-chain alcohol dehydrogenases, catalytic domain"/>
    <property type="match status" value="1"/>
</dbReference>
<dbReference type="PANTHER" id="PTHR43981:SF2">
    <property type="entry name" value="ENOYL-[ACYL-CARRIER-PROTEIN] REDUCTASE, MITOCHONDRIAL"/>
    <property type="match status" value="1"/>
</dbReference>
<evidence type="ECO:0000313" key="14">
    <source>
        <dbReference type="EMBL" id="CAE2329634.1"/>
    </source>
</evidence>
<keyword evidence="9" id="KW-0496">Mitochondrion</keyword>
<comment type="subcellular location">
    <subcellularLocation>
        <location evidence="1">Mitochondrion</location>
    </subcellularLocation>
</comment>
<dbReference type="GO" id="GO:0006633">
    <property type="term" value="P:fatty acid biosynthetic process"/>
    <property type="evidence" value="ECO:0007669"/>
    <property type="project" value="UniProtKB-KW"/>
</dbReference>